<comment type="caution">
    <text evidence="10">The sequence shown here is derived from an EMBL/GenBank/DDBJ whole genome shotgun (WGS) entry which is preliminary data.</text>
</comment>
<evidence type="ECO:0000256" key="4">
    <source>
        <dbReference type="ARBA" id="ARBA00022481"/>
    </source>
</evidence>
<keyword evidence="4" id="KW-0488">Methylation</keyword>
<dbReference type="Proteomes" id="UP001364472">
    <property type="component" value="Unassembled WGS sequence"/>
</dbReference>
<dbReference type="EMBL" id="JBBDHC010000001">
    <property type="protein sequence ID" value="MEJ1248101.1"/>
    <property type="molecule type" value="Genomic_DNA"/>
</dbReference>
<dbReference type="PANTHER" id="PTHR38779">
    <property type="entry name" value="TYPE II SECRETION SYSTEM PROTEIN I-RELATED"/>
    <property type="match status" value="1"/>
</dbReference>
<dbReference type="PROSITE" id="PS00409">
    <property type="entry name" value="PROKAR_NTER_METHYL"/>
    <property type="match status" value="1"/>
</dbReference>
<evidence type="ECO:0000256" key="1">
    <source>
        <dbReference type="ARBA" id="ARBA00004377"/>
    </source>
</evidence>
<accession>A0AAW9R1Q9</accession>
<dbReference type="InterPro" id="IPR012902">
    <property type="entry name" value="N_methyl_site"/>
</dbReference>
<feature type="transmembrane region" description="Helical" evidence="9">
    <location>
        <begin position="12"/>
        <end position="37"/>
    </location>
</feature>
<evidence type="ECO:0000256" key="2">
    <source>
        <dbReference type="ARBA" id="ARBA00008358"/>
    </source>
</evidence>
<evidence type="ECO:0000313" key="10">
    <source>
        <dbReference type="EMBL" id="MEJ1248101.1"/>
    </source>
</evidence>
<evidence type="ECO:0000256" key="9">
    <source>
        <dbReference type="SAM" id="Phobius"/>
    </source>
</evidence>
<dbReference type="GO" id="GO:0015628">
    <property type="term" value="P:protein secretion by the type II secretion system"/>
    <property type="evidence" value="ECO:0007669"/>
    <property type="project" value="InterPro"/>
</dbReference>
<evidence type="ECO:0000256" key="8">
    <source>
        <dbReference type="ARBA" id="ARBA00023136"/>
    </source>
</evidence>
<keyword evidence="6 9" id="KW-0812">Transmembrane</keyword>
<keyword evidence="11" id="KW-1185">Reference proteome</keyword>
<evidence type="ECO:0000256" key="5">
    <source>
        <dbReference type="ARBA" id="ARBA00022519"/>
    </source>
</evidence>
<sequence length="139" mass="15507">MRVSRPERAQRGFTLIEIVVAFSLLAVGLAAAMQIAVSSMRQARSAEAFTEASLYAQSLLDGLGVGERLQEGGDSGRFGDRYAWDLEVTPYDVASDPPIDPAMVPVQLYRLDLRVRWERGRNDYEARFSTLRALTPEVR</sequence>
<gene>
    <name evidence="10" type="ORF">WB794_00185</name>
</gene>
<dbReference type="AlphaFoldDB" id="A0AAW9R1Q9"/>
<comment type="subcellular location">
    <subcellularLocation>
        <location evidence="1">Cell inner membrane</location>
        <topology evidence="1">Single-pass membrane protein</topology>
    </subcellularLocation>
</comment>
<protein>
    <submittedName>
        <fullName evidence="10">Type II secretion system protein</fullName>
    </submittedName>
</protein>
<evidence type="ECO:0000256" key="7">
    <source>
        <dbReference type="ARBA" id="ARBA00022989"/>
    </source>
</evidence>
<dbReference type="Pfam" id="PF07963">
    <property type="entry name" value="N_methyl"/>
    <property type="match status" value="1"/>
</dbReference>
<dbReference type="InterPro" id="IPR010052">
    <property type="entry name" value="T2SS_protein-GspI"/>
</dbReference>
<dbReference type="GO" id="GO:0005886">
    <property type="term" value="C:plasma membrane"/>
    <property type="evidence" value="ECO:0007669"/>
    <property type="project" value="UniProtKB-SubCell"/>
</dbReference>
<evidence type="ECO:0000256" key="6">
    <source>
        <dbReference type="ARBA" id="ARBA00022692"/>
    </source>
</evidence>
<keyword evidence="7 9" id="KW-1133">Transmembrane helix</keyword>
<evidence type="ECO:0000313" key="11">
    <source>
        <dbReference type="Proteomes" id="UP001364472"/>
    </source>
</evidence>
<dbReference type="RefSeq" id="WP_300236536.1">
    <property type="nucleotide sequence ID" value="NZ_JBBDHC010000001.1"/>
</dbReference>
<dbReference type="GO" id="GO:0015627">
    <property type="term" value="C:type II protein secretion system complex"/>
    <property type="evidence" value="ECO:0007669"/>
    <property type="project" value="InterPro"/>
</dbReference>
<keyword evidence="8 9" id="KW-0472">Membrane</keyword>
<name>A0AAW9R1Q9_9GAMM</name>
<evidence type="ECO:0000256" key="3">
    <source>
        <dbReference type="ARBA" id="ARBA00022475"/>
    </source>
</evidence>
<organism evidence="10 11">
    <name type="scientific">Denitratimonas tolerans</name>
    <dbReference type="NCBI Taxonomy" id="1338420"/>
    <lineage>
        <taxon>Bacteria</taxon>
        <taxon>Pseudomonadati</taxon>
        <taxon>Pseudomonadota</taxon>
        <taxon>Gammaproteobacteria</taxon>
        <taxon>Lysobacterales</taxon>
        <taxon>Lysobacteraceae</taxon>
        <taxon>Denitratimonas</taxon>
    </lineage>
</organism>
<keyword evidence="3" id="KW-1003">Cell membrane</keyword>
<comment type="similarity">
    <text evidence="2">Belongs to the GSP I family.</text>
</comment>
<proteinExistence type="inferred from homology"/>
<dbReference type="NCBIfam" id="TIGR02532">
    <property type="entry name" value="IV_pilin_GFxxxE"/>
    <property type="match status" value="1"/>
</dbReference>
<dbReference type="PANTHER" id="PTHR38779:SF2">
    <property type="entry name" value="TYPE II SECRETION SYSTEM PROTEIN I-RELATED"/>
    <property type="match status" value="1"/>
</dbReference>
<reference evidence="10 11" key="1">
    <citation type="journal article" date="2016" name="Antonie Van Leeuwenhoek">
        <title>Denitratimonas tolerans gen. nov., sp. nov., a denitrifying bacterium isolated from a bioreactor for tannery wastewater treatment.</title>
        <authorList>
            <person name="Han S.I."/>
            <person name="Kim J.O."/>
            <person name="Lee Y.R."/>
            <person name="Ekpeghere K.I."/>
            <person name="Koh S.C."/>
            <person name="Whang K.S."/>
        </authorList>
    </citation>
    <scope>NUCLEOTIDE SEQUENCE [LARGE SCALE GENOMIC DNA]</scope>
    <source>
        <strain evidence="10 11">KACC 17565</strain>
    </source>
</reference>
<keyword evidence="5" id="KW-0997">Cell inner membrane</keyword>